<dbReference type="SUPFAM" id="SSF75005">
    <property type="entry name" value="Arabinanase/levansucrase/invertase"/>
    <property type="match status" value="1"/>
</dbReference>
<keyword evidence="1" id="KW-0732">Signal</keyword>
<accession>A0A7M2WWG1</accession>
<gene>
    <name evidence="2" type="ORF">IPV69_26690</name>
</gene>
<evidence type="ECO:0000256" key="1">
    <source>
        <dbReference type="SAM" id="SignalP"/>
    </source>
</evidence>
<protein>
    <recommendedName>
        <fullName evidence="4">Glycosyl hydrolase family 32 N-terminal domain-containing protein</fullName>
    </recommendedName>
</protein>
<dbReference type="Proteomes" id="UP000593765">
    <property type="component" value="Chromosome"/>
</dbReference>
<dbReference type="AlphaFoldDB" id="A0A7M2WWG1"/>
<dbReference type="EMBL" id="CP063458">
    <property type="protein sequence ID" value="QOV89729.1"/>
    <property type="molecule type" value="Genomic_DNA"/>
</dbReference>
<evidence type="ECO:0000313" key="2">
    <source>
        <dbReference type="EMBL" id="QOV89729.1"/>
    </source>
</evidence>
<proteinExistence type="predicted"/>
<dbReference type="PROSITE" id="PS51257">
    <property type="entry name" value="PROKAR_LIPOPROTEIN"/>
    <property type="match status" value="1"/>
</dbReference>
<keyword evidence="3" id="KW-1185">Reference proteome</keyword>
<dbReference type="RefSeq" id="WP_206292786.1">
    <property type="nucleotide sequence ID" value="NZ_CP063458.1"/>
</dbReference>
<dbReference type="InterPro" id="IPR023296">
    <property type="entry name" value="Glyco_hydro_beta-prop_sf"/>
</dbReference>
<organism evidence="2 3">
    <name type="scientific">Humisphaera borealis</name>
    <dbReference type="NCBI Taxonomy" id="2807512"/>
    <lineage>
        <taxon>Bacteria</taxon>
        <taxon>Pseudomonadati</taxon>
        <taxon>Planctomycetota</taxon>
        <taxon>Phycisphaerae</taxon>
        <taxon>Tepidisphaerales</taxon>
        <taxon>Tepidisphaeraceae</taxon>
        <taxon>Humisphaera</taxon>
    </lineage>
</organism>
<reference evidence="2 3" key="1">
    <citation type="submission" date="2020-10" db="EMBL/GenBank/DDBJ databases">
        <title>Wide distribution of Phycisphaera-like planctomycetes from WD2101 soil group in peatlands and genome analysis of the first cultivated representative.</title>
        <authorList>
            <person name="Dedysh S.N."/>
            <person name="Beletsky A.V."/>
            <person name="Ivanova A."/>
            <person name="Kulichevskaya I.S."/>
            <person name="Suzina N.E."/>
            <person name="Philippov D.A."/>
            <person name="Rakitin A.L."/>
            <person name="Mardanov A.V."/>
            <person name="Ravin N.V."/>
        </authorList>
    </citation>
    <scope>NUCLEOTIDE SEQUENCE [LARGE SCALE GENOMIC DNA]</scope>
    <source>
        <strain evidence="2 3">M1803</strain>
    </source>
</reference>
<evidence type="ECO:0000313" key="3">
    <source>
        <dbReference type="Proteomes" id="UP000593765"/>
    </source>
</evidence>
<evidence type="ECO:0008006" key="4">
    <source>
        <dbReference type="Google" id="ProtNLM"/>
    </source>
</evidence>
<feature type="signal peptide" evidence="1">
    <location>
        <begin position="1"/>
        <end position="29"/>
    </location>
</feature>
<dbReference type="Gene3D" id="2.115.10.20">
    <property type="entry name" value="Glycosyl hydrolase domain, family 43"/>
    <property type="match status" value="1"/>
</dbReference>
<sequence length="539" mass="59397">MNPARLLARSTVQMLAILTAMSCAPVAGAADPQGASLVDETTCQTLFAFDRVSIPYSQNLRLEMRSPQKHPANPVVPRGAAGTPDARGVQFYGSVIREGGKYRMWYVAADDDSDNKVASARWRPAYAESDDGVKWVKPNLGLVEFQGNKNNNLILMDPPLGTVNLKVLADPEDRNPDRRYKISTHVYFRHKSRLGTLAPYASADGLRWKLLTDARPVKAELAKEDLVLPGVHFEPCGGLYKWDGMYFICGQNALNATNPYHGRVSRTYRSADFVHWLPTSNIAFVREPQHQLLGAGRSLEGEQNHEGISVWNRRNVLLGVCGLWHGAKEWKDISVDLGFLVSNDGLDFRQPVNESVFLKRGDDGAWDQGGVLQGQGFENVGEKTYIYYGAWDPRQTGQKDPNRGGVGIAMLPRDRFGDLVVEEAGKGPGAYQLPIIQSEFTTAAISLKPNVPYRFLINADGLGAEAALRIELLGKDEKPLPGFAGTNAAWVRQSGFQTPIVWGESGDVRGLPEQVRLRVSFEGKRNTEIRFSALYVAGG</sequence>
<dbReference type="KEGG" id="hbs:IPV69_26690"/>
<feature type="chain" id="PRO_5034325876" description="Glycosyl hydrolase family 32 N-terminal domain-containing protein" evidence="1">
    <location>
        <begin position="30"/>
        <end position="539"/>
    </location>
</feature>
<name>A0A7M2WWG1_9BACT</name>